<evidence type="ECO:0000313" key="2">
    <source>
        <dbReference type="EMBL" id="SFK20827.1"/>
    </source>
</evidence>
<keyword evidence="3" id="KW-1185">Reference proteome</keyword>
<accession>A0A1I3XMH9</accession>
<dbReference type="OrthoDB" id="9784707at2"/>
<proteinExistence type="predicted"/>
<dbReference type="Pfam" id="PF13302">
    <property type="entry name" value="Acetyltransf_3"/>
    <property type="match status" value="1"/>
</dbReference>
<keyword evidence="2" id="KW-0808">Transferase</keyword>
<dbReference type="PANTHER" id="PTHR43441">
    <property type="entry name" value="RIBOSOMAL-PROTEIN-SERINE ACETYLTRANSFERASE"/>
    <property type="match status" value="1"/>
</dbReference>
<dbReference type="GO" id="GO:0008999">
    <property type="term" value="F:protein-N-terminal-alanine acetyltransferase activity"/>
    <property type="evidence" value="ECO:0007669"/>
    <property type="project" value="TreeGrafter"/>
</dbReference>
<organism evidence="2 3">
    <name type="scientific">Halobacillus dabanensis</name>
    <dbReference type="NCBI Taxonomy" id="240302"/>
    <lineage>
        <taxon>Bacteria</taxon>
        <taxon>Bacillati</taxon>
        <taxon>Bacillota</taxon>
        <taxon>Bacilli</taxon>
        <taxon>Bacillales</taxon>
        <taxon>Bacillaceae</taxon>
        <taxon>Halobacillus</taxon>
    </lineage>
</organism>
<dbReference type="PANTHER" id="PTHR43441:SF12">
    <property type="entry name" value="RIBOSOMAL N-ACETYLTRANSFERASE YDAF-RELATED"/>
    <property type="match status" value="1"/>
</dbReference>
<dbReference type="GO" id="GO:1990189">
    <property type="term" value="F:protein N-terminal-serine acetyltransferase activity"/>
    <property type="evidence" value="ECO:0007669"/>
    <property type="project" value="TreeGrafter"/>
</dbReference>
<dbReference type="RefSeq" id="WP_075037355.1">
    <property type="nucleotide sequence ID" value="NZ_FOSB01000009.1"/>
</dbReference>
<evidence type="ECO:0000313" key="3">
    <source>
        <dbReference type="Proteomes" id="UP000183557"/>
    </source>
</evidence>
<dbReference type="InterPro" id="IPR000182">
    <property type="entry name" value="GNAT_dom"/>
</dbReference>
<dbReference type="Gene3D" id="3.40.630.30">
    <property type="match status" value="1"/>
</dbReference>
<feature type="domain" description="N-acetyltransferase" evidence="1">
    <location>
        <begin position="10"/>
        <end position="176"/>
    </location>
</feature>
<evidence type="ECO:0000259" key="1">
    <source>
        <dbReference type="PROSITE" id="PS51186"/>
    </source>
</evidence>
<dbReference type="Proteomes" id="UP000183557">
    <property type="component" value="Unassembled WGS sequence"/>
</dbReference>
<dbReference type="AlphaFoldDB" id="A0A1I3XMH9"/>
<dbReference type="PROSITE" id="PS51186">
    <property type="entry name" value="GNAT"/>
    <property type="match status" value="1"/>
</dbReference>
<dbReference type="InterPro" id="IPR016181">
    <property type="entry name" value="Acyl_CoA_acyltransferase"/>
</dbReference>
<protein>
    <submittedName>
        <fullName evidence="2">Ribosomal-protein-serine acetyltransferase</fullName>
    </submittedName>
</protein>
<dbReference type="InterPro" id="IPR051908">
    <property type="entry name" value="Ribosomal_N-acetyltransferase"/>
</dbReference>
<name>A0A1I3XMH9_HALDA</name>
<dbReference type="SUPFAM" id="SSF55729">
    <property type="entry name" value="Acyl-CoA N-acyltransferases (Nat)"/>
    <property type="match status" value="1"/>
</dbReference>
<dbReference type="GO" id="GO:0005737">
    <property type="term" value="C:cytoplasm"/>
    <property type="evidence" value="ECO:0007669"/>
    <property type="project" value="TreeGrafter"/>
</dbReference>
<reference evidence="3" key="1">
    <citation type="submission" date="2016-10" db="EMBL/GenBank/DDBJ databases">
        <authorList>
            <person name="Varghese N."/>
            <person name="Submissions S."/>
        </authorList>
    </citation>
    <scope>NUCLEOTIDE SEQUENCE [LARGE SCALE GENOMIC DNA]</scope>
    <source>
        <strain evidence="3">CGMCC 1.3704</strain>
    </source>
</reference>
<sequence length="183" mass="21438">MFVHKIDEELSLKMIDHRDAEELFELSDQSRDHIRTWLPWINFTNEVEDTRNYIKFSLKRYAENDGLTICVLFHGKIAGVVDFHEIDDKNKVTSIGYWMGAEYKGRGLLTRACRFLFSYAFDELGMNRIEIRAATENVKSRGVPERLGFRQEGIIRQAAKLYDEYTDHVVYGMLKSEWNKASS</sequence>
<gene>
    <name evidence="2" type="ORF">SAMN04487936_10939</name>
</gene>
<dbReference type="EMBL" id="FOSB01000009">
    <property type="protein sequence ID" value="SFK20827.1"/>
    <property type="molecule type" value="Genomic_DNA"/>
</dbReference>
<dbReference type="STRING" id="240302.BN982_02836"/>